<reference evidence="2" key="1">
    <citation type="journal article" date="2020" name="Fungal Divers.">
        <title>Resolving the Mortierellaceae phylogeny through synthesis of multi-gene phylogenetics and phylogenomics.</title>
        <authorList>
            <person name="Vandepol N."/>
            <person name="Liber J."/>
            <person name="Desiro A."/>
            <person name="Na H."/>
            <person name="Kennedy M."/>
            <person name="Barry K."/>
            <person name="Grigoriev I.V."/>
            <person name="Miller A.N."/>
            <person name="O'Donnell K."/>
            <person name="Stajich J.E."/>
            <person name="Bonito G."/>
        </authorList>
    </citation>
    <scope>NUCLEOTIDE SEQUENCE</scope>
    <source>
        <strain evidence="2">NVP60</strain>
    </source>
</reference>
<feature type="compositionally biased region" description="Basic and acidic residues" evidence="1">
    <location>
        <begin position="796"/>
        <end position="812"/>
    </location>
</feature>
<feature type="compositionally biased region" description="Gly residues" evidence="1">
    <location>
        <begin position="727"/>
        <end position="737"/>
    </location>
</feature>
<dbReference type="Proteomes" id="UP000823405">
    <property type="component" value="Unassembled WGS sequence"/>
</dbReference>
<feature type="region of interest" description="Disordered" evidence="1">
    <location>
        <begin position="719"/>
        <end position="876"/>
    </location>
</feature>
<dbReference type="EMBL" id="JAAAIN010000068">
    <property type="protein sequence ID" value="KAG0321329.1"/>
    <property type="molecule type" value="Genomic_DNA"/>
</dbReference>
<feature type="compositionally biased region" description="Basic and acidic residues" evidence="1">
    <location>
        <begin position="346"/>
        <end position="364"/>
    </location>
</feature>
<organism evidence="2 3">
    <name type="scientific">Linnemannia gamsii</name>
    <dbReference type="NCBI Taxonomy" id="64522"/>
    <lineage>
        <taxon>Eukaryota</taxon>
        <taxon>Fungi</taxon>
        <taxon>Fungi incertae sedis</taxon>
        <taxon>Mucoromycota</taxon>
        <taxon>Mortierellomycotina</taxon>
        <taxon>Mortierellomycetes</taxon>
        <taxon>Mortierellales</taxon>
        <taxon>Mortierellaceae</taxon>
        <taxon>Linnemannia</taxon>
    </lineage>
</organism>
<name>A0A9P6RLI6_9FUNG</name>
<evidence type="ECO:0000256" key="1">
    <source>
        <dbReference type="SAM" id="MobiDB-lite"/>
    </source>
</evidence>
<evidence type="ECO:0000313" key="2">
    <source>
        <dbReference type="EMBL" id="KAG0321329.1"/>
    </source>
</evidence>
<feature type="region of interest" description="Disordered" evidence="1">
    <location>
        <begin position="588"/>
        <end position="609"/>
    </location>
</feature>
<dbReference type="OrthoDB" id="120976at2759"/>
<accession>A0A9P6RLI6</accession>
<feature type="compositionally biased region" description="Basic and acidic residues" evidence="1">
    <location>
        <begin position="850"/>
        <end position="869"/>
    </location>
</feature>
<evidence type="ECO:0000313" key="3">
    <source>
        <dbReference type="Proteomes" id="UP000823405"/>
    </source>
</evidence>
<dbReference type="AlphaFoldDB" id="A0A9P6RLI6"/>
<feature type="compositionally biased region" description="Gly residues" evidence="1">
    <location>
        <begin position="816"/>
        <end position="829"/>
    </location>
</feature>
<proteinExistence type="predicted"/>
<dbReference type="Gene3D" id="3.80.10.10">
    <property type="entry name" value="Ribonuclease Inhibitor"/>
    <property type="match status" value="1"/>
</dbReference>
<feature type="compositionally biased region" description="Polar residues" evidence="1">
    <location>
        <begin position="781"/>
        <end position="791"/>
    </location>
</feature>
<sequence length="876" mass="96598">MTSLSRKRALQDLTNQREKNNSSNFPSLFDIAIHTCISHLEIYGTFDGLAFHPFGQPLYEEFTKRASQWRLTTEQRQAGIILFSESFGEDFLGPEYTGIRCSLQDDIPHLGAFAECLVYLDLSGGCVAGNTPGLEDKDMAFLSGLSRLKVLNLAGLKIGDTGLSHLVRSVTFGSSGPALLEYLNLAGTDVSHRGIARLWSSQQKQKRRSQRQLVFQQLLGIDLSGTAVLPSLAETLFQAQPLVPEEGGWTKLGRNVELFPSQTLHEQQSATHGNHPNSFFEQENGMNPMQKWVDRLNRTYKLTFGQKPDLGGEDGLGLSECLALSQLSQVHFLPLSESLAPHQVEYNRRGEEMRRGFAEEQENRRRSRKRTKYGRGQDDDGDTRTSKPAGKGRPPNNQHNTAAAAAASLANSDKKAIAGENGLDHMYNLNMYQKVLSYVRLTFGTRTRTVASNGKSSSHHEGLAFVRVRSAVAKQLALLDMEDVEMEEPQAVSQQQQKGQGIVGQGWSAGMGPHGVEVSTIARLKTRSHFPPPMSSDEAYYHDSAPQDLSADRPIKQEVVKYEPQDDIQYNVKIEGVKDRDVCKQQDHRDDLHQTPKVPPFNPFAKTAASPTTIRTSSWVFSTSTSPVKQEPLPFQQSQGPPVSNLPTRRRVGQDIGNNYHFQPFIKPATEQASSAIFITQRSPRKEQPRQEQIGYPASKPIMMIKTRADQKLVATPRTTTFPMKGRFGGGGGGAGGSSMMQQWVRQEQQPQLKPSHSPFLVKNSPARPSTGAGSQEKKANSSSSAATQPSVIREFQFKDTKRDTVNLDRWIRSSGSGGAGGTADGGGLSSKSVSGDASNPFKAVVPKKPSKETTKAIRFDPRDEHFADNDDYDSD</sequence>
<comment type="caution">
    <text evidence="2">The sequence shown here is derived from an EMBL/GenBank/DDBJ whole genome shotgun (WGS) entry which is preliminary data.</text>
</comment>
<feature type="compositionally biased region" description="Basic and acidic residues" evidence="1">
    <location>
        <begin position="375"/>
        <end position="385"/>
    </location>
</feature>
<feature type="compositionally biased region" description="Polar residues" evidence="1">
    <location>
        <begin position="739"/>
        <end position="755"/>
    </location>
</feature>
<dbReference type="SUPFAM" id="SSF52047">
    <property type="entry name" value="RNI-like"/>
    <property type="match status" value="1"/>
</dbReference>
<protein>
    <submittedName>
        <fullName evidence="2">Uncharacterized protein</fullName>
    </submittedName>
</protein>
<feature type="region of interest" description="Disordered" evidence="1">
    <location>
        <begin position="346"/>
        <end position="402"/>
    </location>
</feature>
<keyword evidence="3" id="KW-1185">Reference proteome</keyword>
<dbReference type="InterPro" id="IPR032675">
    <property type="entry name" value="LRR_dom_sf"/>
</dbReference>
<gene>
    <name evidence="2" type="ORF">BGZ97_011644</name>
</gene>